<keyword evidence="2" id="KW-1185">Reference proteome</keyword>
<reference evidence="1 2" key="1">
    <citation type="submission" date="2020-08" db="EMBL/GenBank/DDBJ databases">
        <title>Sequencing the genomes of 1000 actinobacteria strains.</title>
        <authorList>
            <person name="Klenk H.-P."/>
        </authorList>
    </citation>
    <scope>NUCLEOTIDE SEQUENCE [LARGE SCALE GENOMIC DNA]</scope>
    <source>
        <strain evidence="1 2">DSM 19079</strain>
    </source>
</reference>
<dbReference type="OrthoDB" id="5402478at2"/>
<dbReference type="AlphaFoldDB" id="A0A4Y8X445"/>
<dbReference type="SUPFAM" id="SSF55961">
    <property type="entry name" value="Bet v1-like"/>
    <property type="match status" value="1"/>
</dbReference>
<protein>
    <submittedName>
        <fullName evidence="1">Uncharacterized protein</fullName>
    </submittedName>
</protein>
<organism evidence="1 2">
    <name type="scientific">Micrococcus flavus</name>
    <dbReference type="NCBI Taxonomy" id="384602"/>
    <lineage>
        <taxon>Bacteria</taxon>
        <taxon>Bacillati</taxon>
        <taxon>Actinomycetota</taxon>
        <taxon>Actinomycetes</taxon>
        <taxon>Micrococcales</taxon>
        <taxon>Micrococcaceae</taxon>
        <taxon>Micrococcus</taxon>
    </lineage>
</organism>
<dbReference type="Proteomes" id="UP000560081">
    <property type="component" value="Unassembled WGS sequence"/>
</dbReference>
<sequence>MPRSARSPRADRPFVFRHRWAVPRPADEVMELLGDPLRYPEWWPAIPRAVPLPREGASAPGGPTAGERAEVGLVGLVPVRLLMERIVDDRERGVLVAALHGDLEGTVRVDVRGSAPGHCLVAWTQEVTLGTGWMRVVAAVPGGRAAMGVSHAVAMRAGRRSLGATSLPSR</sequence>
<dbReference type="Gene3D" id="3.30.530.20">
    <property type="match status" value="1"/>
</dbReference>
<gene>
    <name evidence="1" type="ORF">BJ976_000194</name>
</gene>
<comment type="caution">
    <text evidence="1">The sequence shown here is derived from an EMBL/GenBank/DDBJ whole genome shotgun (WGS) entry which is preliminary data.</text>
</comment>
<dbReference type="InterPro" id="IPR019587">
    <property type="entry name" value="Polyketide_cyclase/dehydratase"/>
</dbReference>
<dbReference type="RefSeq" id="WP_135029387.1">
    <property type="nucleotide sequence ID" value="NZ_BMLA01000003.1"/>
</dbReference>
<dbReference type="InterPro" id="IPR023393">
    <property type="entry name" value="START-like_dom_sf"/>
</dbReference>
<evidence type="ECO:0000313" key="1">
    <source>
        <dbReference type="EMBL" id="MBB4881843.1"/>
    </source>
</evidence>
<dbReference type="EMBL" id="JACHMC010000001">
    <property type="protein sequence ID" value="MBB4881843.1"/>
    <property type="molecule type" value="Genomic_DNA"/>
</dbReference>
<name>A0A4Y8X445_9MICC</name>
<proteinExistence type="predicted"/>
<evidence type="ECO:0000313" key="2">
    <source>
        <dbReference type="Proteomes" id="UP000560081"/>
    </source>
</evidence>
<accession>A0A4Y8X445</accession>
<dbReference type="Pfam" id="PF10604">
    <property type="entry name" value="Polyketide_cyc2"/>
    <property type="match status" value="1"/>
</dbReference>